<reference evidence="1" key="1">
    <citation type="journal article" date="2014" name="Int. J. Syst. Evol. Microbiol.">
        <title>Complete genome sequence of Corynebacterium casei LMG S-19264T (=DSM 44701T), isolated from a smear-ripened cheese.</title>
        <authorList>
            <consortium name="US DOE Joint Genome Institute (JGI-PGF)"/>
            <person name="Walter F."/>
            <person name="Albersmeier A."/>
            <person name="Kalinowski J."/>
            <person name="Ruckert C."/>
        </authorList>
    </citation>
    <scope>NUCLEOTIDE SEQUENCE</scope>
    <source>
        <strain evidence="1">CGMCC 4.7299</strain>
    </source>
</reference>
<keyword evidence="2" id="KW-1185">Reference proteome</keyword>
<protein>
    <submittedName>
        <fullName evidence="1">Uncharacterized protein</fullName>
    </submittedName>
</protein>
<name>A0A8J3C6F6_9ACTN</name>
<dbReference type="EMBL" id="BMMX01000039">
    <property type="protein sequence ID" value="GGL12793.1"/>
    <property type="molecule type" value="Genomic_DNA"/>
</dbReference>
<comment type="caution">
    <text evidence="1">The sequence shown here is derived from an EMBL/GenBank/DDBJ whole genome shotgun (WGS) entry which is preliminary data.</text>
</comment>
<organism evidence="1 2">
    <name type="scientific">Mangrovihabitans endophyticus</name>
    <dbReference type="NCBI Taxonomy" id="1751298"/>
    <lineage>
        <taxon>Bacteria</taxon>
        <taxon>Bacillati</taxon>
        <taxon>Actinomycetota</taxon>
        <taxon>Actinomycetes</taxon>
        <taxon>Micromonosporales</taxon>
        <taxon>Micromonosporaceae</taxon>
        <taxon>Mangrovihabitans</taxon>
    </lineage>
</organism>
<proteinExistence type="predicted"/>
<evidence type="ECO:0000313" key="2">
    <source>
        <dbReference type="Proteomes" id="UP000656042"/>
    </source>
</evidence>
<gene>
    <name evidence="1" type="ORF">GCM10012284_54360</name>
</gene>
<dbReference type="RefSeq" id="WP_189082167.1">
    <property type="nucleotide sequence ID" value="NZ_BMMX01000039.1"/>
</dbReference>
<accession>A0A8J3C6F6</accession>
<reference evidence="1" key="2">
    <citation type="submission" date="2020-09" db="EMBL/GenBank/DDBJ databases">
        <authorList>
            <person name="Sun Q."/>
            <person name="Zhou Y."/>
        </authorList>
    </citation>
    <scope>NUCLEOTIDE SEQUENCE</scope>
    <source>
        <strain evidence="1">CGMCC 4.7299</strain>
    </source>
</reference>
<sequence>MRRETFVAEPFAGFAIDSAADGEPVQVRSSYAGTSDDQLFYTYVNQLEDGFLSPAGIRGDSITKFFALQHIDGSVELFTDYAAVVTARVNRDVAKGEDVFVHDISDITYYRVKDVEIRPDDVVICVLKAGWRYALYFDSSRQIEPEHVWQYLGMLLRTLHVERISSNIAKRLLESRRPHIITEGKTDWRHVEAARRALGVEQPLSYATSEESLGDTALLQVCERLAEFGPINSTKVIAMFDRDNRQVLAKLREKGNIDSFQRWGNNVYSLAIPVPQHRIGYKNISIEMLYTDEDLRTKDYTGKRLYFDNELRIEIEPGSPPRYVPLPPIKGKELEKKPFDGKSELIVDQSGRQLGFSKARLAQLIHDQVEPFTGFDVAGFEQLFQIVNEVLLDEEE</sequence>
<evidence type="ECO:0000313" key="1">
    <source>
        <dbReference type="EMBL" id="GGL12793.1"/>
    </source>
</evidence>
<dbReference type="Proteomes" id="UP000656042">
    <property type="component" value="Unassembled WGS sequence"/>
</dbReference>
<dbReference type="AlphaFoldDB" id="A0A8J3C6F6"/>